<dbReference type="Gene3D" id="3.40.50.300">
    <property type="entry name" value="P-loop containing nucleotide triphosphate hydrolases"/>
    <property type="match status" value="1"/>
</dbReference>
<dbReference type="Pfam" id="PF25568">
    <property type="entry name" value="AAA_lid_At3g28540"/>
    <property type="match status" value="1"/>
</dbReference>
<evidence type="ECO:0000313" key="8">
    <source>
        <dbReference type="EMBL" id="KAF8657927.1"/>
    </source>
</evidence>
<gene>
    <name evidence="8" type="ORF">HU200_059737</name>
</gene>
<feature type="compositionally biased region" description="Basic and acidic residues" evidence="6">
    <location>
        <begin position="440"/>
        <end position="450"/>
    </location>
</feature>
<comment type="catalytic activity">
    <reaction evidence="4">
        <text>ATP + H2O = ADP + phosphate + H(+)</text>
        <dbReference type="Rhea" id="RHEA:13065"/>
        <dbReference type="ChEBI" id="CHEBI:15377"/>
        <dbReference type="ChEBI" id="CHEBI:15378"/>
        <dbReference type="ChEBI" id="CHEBI:30616"/>
        <dbReference type="ChEBI" id="CHEBI:43474"/>
        <dbReference type="ChEBI" id="CHEBI:456216"/>
    </reaction>
</comment>
<evidence type="ECO:0000256" key="3">
    <source>
        <dbReference type="ARBA" id="ARBA00022842"/>
    </source>
</evidence>
<keyword evidence="3" id="KW-0460">Magnesium</keyword>
<dbReference type="OrthoDB" id="10251412at2759"/>
<evidence type="ECO:0000256" key="5">
    <source>
        <dbReference type="RuleBase" id="RU003651"/>
    </source>
</evidence>
<name>A0A835ABG2_9POAL</name>
<evidence type="ECO:0000256" key="1">
    <source>
        <dbReference type="ARBA" id="ARBA00001946"/>
    </source>
</evidence>
<dbReference type="AlphaFoldDB" id="A0A835ABG2"/>
<feature type="region of interest" description="Disordered" evidence="6">
    <location>
        <begin position="440"/>
        <end position="479"/>
    </location>
</feature>
<organism evidence="8 9">
    <name type="scientific">Digitaria exilis</name>
    <dbReference type="NCBI Taxonomy" id="1010633"/>
    <lineage>
        <taxon>Eukaryota</taxon>
        <taxon>Viridiplantae</taxon>
        <taxon>Streptophyta</taxon>
        <taxon>Embryophyta</taxon>
        <taxon>Tracheophyta</taxon>
        <taxon>Spermatophyta</taxon>
        <taxon>Magnoliopsida</taxon>
        <taxon>Liliopsida</taxon>
        <taxon>Poales</taxon>
        <taxon>Poaceae</taxon>
        <taxon>PACMAD clade</taxon>
        <taxon>Panicoideae</taxon>
        <taxon>Panicodae</taxon>
        <taxon>Paniceae</taxon>
        <taxon>Anthephorinae</taxon>
        <taxon>Digitaria</taxon>
    </lineage>
</organism>
<keyword evidence="5" id="KW-0547">Nucleotide-binding</keyword>
<dbReference type="GO" id="GO:0016887">
    <property type="term" value="F:ATP hydrolysis activity"/>
    <property type="evidence" value="ECO:0007669"/>
    <property type="project" value="InterPro"/>
</dbReference>
<evidence type="ECO:0000256" key="2">
    <source>
        <dbReference type="ARBA" id="ARBA00007448"/>
    </source>
</evidence>
<dbReference type="SUPFAM" id="SSF52540">
    <property type="entry name" value="P-loop containing nucleoside triphosphate hydrolases"/>
    <property type="match status" value="1"/>
</dbReference>
<proteinExistence type="inferred from homology"/>
<evidence type="ECO:0000256" key="4">
    <source>
        <dbReference type="ARBA" id="ARBA00049360"/>
    </source>
</evidence>
<dbReference type="InterPro" id="IPR003959">
    <property type="entry name" value="ATPase_AAA_core"/>
</dbReference>
<comment type="similarity">
    <text evidence="2">Belongs to the AAA ATPase family. BCS1 subfamily.</text>
</comment>
<dbReference type="GO" id="GO:0005524">
    <property type="term" value="F:ATP binding"/>
    <property type="evidence" value="ECO:0007669"/>
    <property type="project" value="UniProtKB-KW"/>
</dbReference>
<dbReference type="CDD" id="cd19510">
    <property type="entry name" value="RecA-like_BCS1"/>
    <property type="match status" value="1"/>
</dbReference>
<sequence>MDVFAGYSSLSQLWMVTSVCGRTWSTSGFSGSSRATSAATPVGSRPSYVDPFLSVTFEEYEGGRIKSSDAYKEVSGTRGVRHLRAETGGERDNAADRDKLVLSMVHGEEVADDFHGATVWWSAYSVAPPRDAIPWYPSSRSDRRSYKLEFHESDRDLVLGSYLQHVRRQGRAVMVQNRQRRLYTNISRSGYDDGYTFDKLAMDPAKKKDYYNRIGKPWKRGYLLYGPPGTGKSTMVAAMANYLDYDVYDLELTSVKTNTDLRKLLIETKSKSIMVFEDIDCSLDLTGKRKTKEEEEDDEEEPRRRPNKQDTKKSKVTLSGLLNFIDGLWSACGEERLVVFTTNHVGKLDPALIRTGRMDKKIDMSYCDLDSLSFLAKLHLEEDVQGHQLFGVAKALLQEVDMVPVDVGEHLTRKTVHDDAGSCLARLVTALEKAKEEAAAKTTEAAKAEDDAPSARPLEDVSAGGAWPPSARPLEDVSAGGAPHPWSAAALFDYGRRHGVLQRLGCGGDPVSGSTAACPHHQATVLLHLFVPSSCVPTSSGHCPPPPLRPVLLALLGESRILTAAISLPNLSDLTSICVAASVSLPVRSLP</sequence>
<reference evidence="8" key="1">
    <citation type="submission" date="2020-07" db="EMBL/GenBank/DDBJ databases">
        <title>Genome sequence and genetic diversity analysis of an under-domesticated orphan crop, white fonio (Digitaria exilis).</title>
        <authorList>
            <person name="Bennetzen J.L."/>
            <person name="Chen S."/>
            <person name="Ma X."/>
            <person name="Wang X."/>
            <person name="Yssel A.E.J."/>
            <person name="Chaluvadi S.R."/>
            <person name="Johnson M."/>
            <person name="Gangashetty P."/>
            <person name="Hamidou F."/>
            <person name="Sanogo M.D."/>
            <person name="Zwaenepoel A."/>
            <person name="Wallace J."/>
            <person name="Van De Peer Y."/>
            <person name="Van Deynze A."/>
        </authorList>
    </citation>
    <scope>NUCLEOTIDE SEQUENCE</scope>
    <source>
        <tissue evidence="8">Leaves</tissue>
    </source>
</reference>
<keyword evidence="9" id="KW-1185">Reference proteome</keyword>
<dbReference type="PROSITE" id="PS00674">
    <property type="entry name" value="AAA"/>
    <property type="match status" value="1"/>
</dbReference>
<dbReference type="InterPro" id="IPR058017">
    <property type="entry name" value="At3g28540-like_C"/>
</dbReference>
<evidence type="ECO:0000256" key="6">
    <source>
        <dbReference type="SAM" id="MobiDB-lite"/>
    </source>
</evidence>
<dbReference type="GO" id="GO:0006950">
    <property type="term" value="P:response to stress"/>
    <property type="evidence" value="ECO:0007669"/>
    <property type="project" value="UniProtKB-ARBA"/>
</dbReference>
<dbReference type="InterPro" id="IPR025753">
    <property type="entry name" value="AAA_N_dom"/>
</dbReference>
<feature type="compositionally biased region" description="Basic and acidic residues" evidence="6">
    <location>
        <begin position="301"/>
        <end position="312"/>
    </location>
</feature>
<dbReference type="InterPro" id="IPR003960">
    <property type="entry name" value="ATPase_AAA_CS"/>
</dbReference>
<evidence type="ECO:0000313" key="9">
    <source>
        <dbReference type="Proteomes" id="UP000636709"/>
    </source>
</evidence>
<keyword evidence="5" id="KW-0067">ATP-binding</keyword>
<comment type="caution">
    <text evidence="8">The sequence shown here is derived from an EMBL/GenBank/DDBJ whole genome shotgun (WGS) entry which is preliminary data.</text>
</comment>
<dbReference type="InterPro" id="IPR003593">
    <property type="entry name" value="AAA+_ATPase"/>
</dbReference>
<evidence type="ECO:0000259" key="7">
    <source>
        <dbReference type="SMART" id="SM00382"/>
    </source>
</evidence>
<protein>
    <recommendedName>
        <fullName evidence="7">AAA+ ATPase domain-containing protein</fullName>
    </recommendedName>
</protein>
<dbReference type="InterPro" id="IPR050747">
    <property type="entry name" value="Mitochondrial_chaperone_BCS1"/>
</dbReference>
<dbReference type="InterPro" id="IPR027417">
    <property type="entry name" value="P-loop_NTPase"/>
</dbReference>
<dbReference type="PANTHER" id="PTHR23070">
    <property type="entry name" value="BCS1 AAA-TYPE ATPASE"/>
    <property type="match status" value="1"/>
</dbReference>
<comment type="cofactor">
    <cofactor evidence="1">
        <name>Mg(2+)</name>
        <dbReference type="ChEBI" id="CHEBI:18420"/>
    </cofactor>
</comment>
<feature type="domain" description="AAA+ ATPase" evidence="7">
    <location>
        <begin position="218"/>
        <end position="368"/>
    </location>
</feature>
<dbReference type="Proteomes" id="UP000636709">
    <property type="component" value="Unassembled WGS sequence"/>
</dbReference>
<dbReference type="EMBL" id="JACEFO010002486">
    <property type="protein sequence ID" value="KAF8657927.1"/>
    <property type="molecule type" value="Genomic_DNA"/>
</dbReference>
<dbReference type="Pfam" id="PF14363">
    <property type="entry name" value="AAA_assoc"/>
    <property type="match status" value="1"/>
</dbReference>
<accession>A0A835ABG2</accession>
<feature type="region of interest" description="Disordered" evidence="6">
    <location>
        <begin position="289"/>
        <end position="312"/>
    </location>
</feature>
<dbReference type="SMART" id="SM00382">
    <property type="entry name" value="AAA"/>
    <property type="match status" value="1"/>
</dbReference>
<dbReference type="Pfam" id="PF00004">
    <property type="entry name" value="AAA"/>
    <property type="match status" value="1"/>
</dbReference>